<keyword evidence="4" id="KW-0645">Protease</keyword>
<comment type="caution">
    <text evidence="4">The sequence shown here is derived from an EMBL/GenBank/DDBJ whole genome shotgun (WGS) entry which is preliminary data.</text>
</comment>
<dbReference type="RefSeq" id="WP_183626443.1">
    <property type="nucleotide sequence ID" value="NZ_JACHWJ010000005.1"/>
</dbReference>
<feature type="compositionally biased region" description="Basic and acidic residues" evidence="1">
    <location>
        <begin position="12"/>
        <end position="21"/>
    </location>
</feature>
<dbReference type="Proteomes" id="UP000545286">
    <property type="component" value="Unassembled WGS sequence"/>
</dbReference>
<keyword evidence="2" id="KW-1133">Transmembrane helix</keyword>
<feature type="region of interest" description="Disordered" evidence="1">
    <location>
        <begin position="71"/>
        <end position="113"/>
    </location>
</feature>
<dbReference type="InterPro" id="IPR009045">
    <property type="entry name" value="Zn_M74/Hedgehog-like"/>
</dbReference>
<evidence type="ECO:0000313" key="4">
    <source>
        <dbReference type="EMBL" id="MBB2959165.1"/>
    </source>
</evidence>
<feature type="transmembrane region" description="Helical" evidence="2">
    <location>
        <begin position="37"/>
        <end position="57"/>
    </location>
</feature>
<dbReference type="InterPro" id="IPR058193">
    <property type="entry name" value="VanY/YodJ_core_dom"/>
</dbReference>
<keyword evidence="5" id="KW-1185">Reference proteome</keyword>
<evidence type="ECO:0000259" key="3">
    <source>
        <dbReference type="Pfam" id="PF02557"/>
    </source>
</evidence>
<dbReference type="Gene3D" id="3.30.1380.10">
    <property type="match status" value="1"/>
</dbReference>
<dbReference type="AlphaFoldDB" id="A0A7W4YHM7"/>
<evidence type="ECO:0000256" key="2">
    <source>
        <dbReference type="SAM" id="Phobius"/>
    </source>
</evidence>
<keyword evidence="4" id="KW-0378">Hydrolase</keyword>
<dbReference type="PANTHER" id="PTHR34385:SF1">
    <property type="entry name" value="PEPTIDOGLYCAN L-ALANYL-D-GLUTAMATE ENDOPEPTIDASE CWLK"/>
    <property type="match status" value="1"/>
</dbReference>
<dbReference type="EC" id="3.4.16.4" evidence="4"/>
<dbReference type="Pfam" id="PF02557">
    <property type="entry name" value="VanY"/>
    <property type="match status" value="1"/>
</dbReference>
<dbReference type="EMBL" id="JACHWJ010000005">
    <property type="protein sequence ID" value="MBB2959165.1"/>
    <property type="molecule type" value="Genomic_DNA"/>
</dbReference>
<evidence type="ECO:0000313" key="5">
    <source>
        <dbReference type="Proteomes" id="UP000545286"/>
    </source>
</evidence>
<dbReference type="SUPFAM" id="SSF55166">
    <property type="entry name" value="Hedgehog/DD-peptidase"/>
    <property type="match status" value="1"/>
</dbReference>
<dbReference type="CDD" id="cd14852">
    <property type="entry name" value="LD-carboxypeptidase"/>
    <property type="match status" value="1"/>
</dbReference>
<dbReference type="InterPro" id="IPR003709">
    <property type="entry name" value="VanY-like_core_dom"/>
</dbReference>
<dbReference type="GO" id="GO:0009002">
    <property type="term" value="F:serine-type D-Ala-D-Ala carboxypeptidase activity"/>
    <property type="evidence" value="ECO:0007669"/>
    <property type="project" value="UniProtKB-EC"/>
</dbReference>
<keyword evidence="4" id="KW-0121">Carboxypeptidase</keyword>
<dbReference type="PANTHER" id="PTHR34385">
    <property type="entry name" value="D-ALANYL-D-ALANINE CARBOXYPEPTIDASE"/>
    <property type="match status" value="1"/>
</dbReference>
<reference evidence="4 5" key="1">
    <citation type="submission" date="2020-08" db="EMBL/GenBank/DDBJ databases">
        <title>Sequencing the genomes of 1000 actinobacteria strains.</title>
        <authorList>
            <person name="Klenk H.-P."/>
        </authorList>
    </citation>
    <scope>NUCLEOTIDE SEQUENCE [LARGE SCALE GENOMIC DNA]</scope>
    <source>
        <strain evidence="4 5">DSM 20419</strain>
    </source>
</reference>
<feature type="region of interest" description="Disordered" evidence="1">
    <location>
        <begin position="1"/>
        <end position="32"/>
    </location>
</feature>
<feature type="compositionally biased region" description="Acidic residues" evidence="1">
    <location>
        <begin position="1"/>
        <end position="11"/>
    </location>
</feature>
<organism evidence="4 5">
    <name type="scientific">Pseudoclavibacter helvolus</name>
    <dbReference type="NCBI Taxonomy" id="255205"/>
    <lineage>
        <taxon>Bacteria</taxon>
        <taxon>Bacillati</taxon>
        <taxon>Actinomycetota</taxon>
        <taxon>Actinomycetes</taxon>
        <taxon>Micrococcales</taxon>
        <taxon>Microbacteriaceae</taxon>
        <taxon>Pseudoclavibacter</taxon>
    </lineage>
</organism>
<gene>
    <name evidence="4" type="ORF">FHX72_003317</name>
</gene>
<feature type="domain" description="D-alanyl-D-alanine carboxypeptidase-like core" evidence="3">
    <location>
        <begin position="153"/>
        <end position="282"/>
    </location>
</feature>
<name>A0A7W4YHM7_9MICO</name>
<accession>A0A7W4YHM7</accession>
<feature type="compositionally biased region" description="Basic residues" evidence="1">
    <location>
        <begin position="22"/>
        <end position="32"/>
    </location>
</feature>
<dbReference type="GO" id="GO:0006508">
    <property type="term" value="P:proteolysis"/>
    <property type="evidence" value="ECO:0007669"/>
    <property type="project" value="InterPro"/>
</dbReference>
<feature type="compositionally biased region" description="Low complexity" evidence="1">
    <location>
        <begin position="101"/>
        <end position="110"/>
    </location>
</feature>
<feature type="compositionally biased region" description="Pro residues" evidence="1">
    <location>
        <begin position="86"/>
        <end position="100"/>
    </location>
</feature>
<protein>
    <submittedName>
        <fullName evidence="4">D-alanyl-D-alanine carboxypeptidase</fullName>
        <ecNumber evidence="4">3.4.16.4</ecNumber>
    </submittedName>
</protein>
<keyword evidence="2" id="KW-0472">Membrane</keyword>
<dbReference type="InterPro" id="IPR052179">
    <property type="entry name" value="DD-CPase-like"/>
</dbReference>
<sequence>MTEEQQVEASDEQGRRAERTGRTKRRASARVRRNRKIAAAALAVVVLLGGGFIYWAVTAASNGAANVPTIASTSTPATPTGTPTPTATPEPTPTPTPEPTPTETQPPATALDITDPNSITVLVNKKTPLAPADYAPADLVAMSDIGVPSANGHSLRSEAATAVQTMFAAASAEAGLTLDMTSGYRDYGLQTELYNGYVADLGQEAADLTSARPGYSEHQTGLAADISSQGEGCVLEQCFSTTAGGQWLAANAHRFGFILRFPDGATATTGYEFEPWHYRYVGAETSAAMQAAGATTYEEFLGAPAAPGY</sequence>
<proteinExistence type="predicted"/>
<keyword evidence="2" id="KW-0812">Transmembrane</keyword>
<evidence type="ECO:0000256" key="1">
    <source>
        <dbReference type="SAM" id="MobiDB-lite"/>
    </source>
</evidence>
<feature type="compositionally biased region" description="Low complexity" evidence="1">
    <location>
        <begin position="71"/>
        <end position="85"/>
    </location>
</feature>